<feature type="region of interest" description="Disordered" evidence="15">
    <location>
        <begin position="1509"/>
        <end position="1530"/>
    </location>
</feature>
<feature type="compositionally biased region" description="Polar residues" evidence="15">
    <location>
        <begin position="1519"/>
        <end position="1530"/>
    </location>
</feature>
<dbReference type="GO" id="GO:0034451">
    <property type="term" value="C:centriolar satellite"/>
    <property type="evidence" value="ECO:0007669"/>
    <property type="project" value="Ensembl"/>
</dbReference>
<dbReference type="FunFam" id="3.30.160.60:FF:001250">
    <property type="entry name" value="putative transcription factor ovo-like protein 3"/>
    <property type="match status" value="1"/>
</dbReference>
<evidence type="ECO:0000256" key="11">
    <source>
        <dbReference type="ARBA" id="ARBA00023212"/>
    </source>
</evidence>
<dbReference type="GO" id="GO:0005634">
    <property type="term" value="C:nucleus"/>
    <property type="evidence" value="ECO:0007669"/>
    <property type="project" value="UniProtKB-SubCell"/>
</dbReference>
<dbReference type="InterPro" id="IPR052779">
    <property type="entry name" value="WDR62"/>
</dbReference>
<dbReference type="InterPro" id="IPR011047">
    <property type="entry name" value="Quinoprotein_ADH-like_sf"/>
</dbReference>
<dbReference type="GO" id="GO:0008270">
    <property type="term" value="F:zinc ion binding"/>
    <property type="evidence" value="ECO:0007669"/>
    <property type="project" value="UniProtKB-KW"/>
</dbReference>
<dbReference type="InterPro" id="IPR036236">
    <property type="entry name" value="Znf_C2H2_sf"/>
</dbReference>
<dbReference type="GO" id="GO:0021987">
    <property type="term" value="P:cerebral cortex development"/>
    <property type="evidence" value="ECO:0007669"/>
    <property type="project" value="Ensembl"/>
</dbReference>
<dbReference type="Pfam" id="PF24782">
    <property type="entry name" value="WD40_MABP1-WDR62_2nd"/>
    <property type="match status" value="1"/>
</dbReference>
<dbReference type="SUPFAM" id="SSF57667">
    <property type="entry name" value="beta-beta-alpha zinc fingers"/>
    <property type="match status" value="1"/>
</dbReference>
<dbReference type="GO" id="GO:0051241">
    <property type="term" value="P:negative regulation of multicellular organismal process"/>
    <property type="evidence" value="ECO:0007669"/>
    <property type="project" value="UniProtKB-ARBA"/>
</dbReference>
<evidence type="ECO:0000313" key="18">
    <source>
        <dbReference type="Proteomes" id="UP000009136"/>
    </source>
</evidence>
<dbReference type="GO" id="GO:0045892">
    <property type="term" value="P:negative regulation of DNA-templated transcription"/>
    <property type="evidence" value="ECO:0007669"/>
    <property type="project" value="UniProtKB-ARBA"/>
</dbReference>
<dbReference type="InterPro" id="IPR056162">
    <property type="entry name" value="WD40_MABP1-WDR62_2nd"/>
</dbReference>
<dbReference type="PANTHER" id="PTHR45589:SF3">
    <property type="entry name" value="WD REPEAT-CONTAINING PROTEIN 62"/>
    <property type="match status" value="1"/>
</dbReference>
<dbReference type="GO" id="GO:0022008">
    <property type="term" value="P:neurogenesis"/>
    <property type="evidence" value="ECO:0007669"/>
    <property type="project" value="Ensembl"/>
</dbReference>
<dbReference type="PROSITE" id="PS50082">
    <property type="entry name" value="WD_REPEATS_2"/>
    <property type="match status" value="1"/>
</dbReference>
<dbReference type="Pfam" id="PF00096">
    <property type="entry name" value="zf-C2H2"/>
    <property type="match status" value="1"/>
</dbReference>
<dbReference type="FunFam" id="2.130.10.10:FF:001567">
    <property type="entry name" value="WD repeat domain 62"/>
    <property type="match status" value="1"/>
</dbReference>
<dbReference type="InterPro" id="IPR015943">
    <property type="entry name" value="WD40/YVTN_repeat-like_dom_sf"/>
</dbReference>
<comment type="similarity">
    <text evidence="3">Belongs to the krueppel C2H2-type zinc-finger protein family.</text>
</comment>
<gene>
    <name evidence="17" type="primary">WDR62</name>
</gene>
<dbReference type="SMART" id="SM00320">
    <property type="entry name" value="WD40"/>
    <property type="match status" value="12"/>
</dbReference>
<dbReference type="GO" id="GO:0000922">
    <property type="term" value="C:spindle pole"/>
    <property type="evidence" value="ECO:0007669"/>
    <property type="project" value="UniProtKB-SubCell"/>
</dbReference>
<dbReference type="FunFam" id="2.130.10.10:FF:000091">
    <property type="entry name" value="mitogen-activated protein kinase-binding protein 1 isoform X1"/>
    <property type="match status" value="1"/>
</dbReference>
<keyword evidence="8" id="KW-0677">Repeat</keyword>
<dbReference type="Gene3D" id="3.30.160.60">
    <property type="entry name" value="Classic Zinc Finger"/>
    <property type="match status" value="2"/>
</dbReference>
<feature type="region of interest" description="Disordered" evidence="15">
    <location>
        <begin position="1463"/>
        <end position="1487"/>
    </location>
</feature>
<comment type="subcellular location">
    <subcellularLocation>
        <location evidence="2">Cytoplasm</location>
        <location evidence="2">Cytoskeleton</location>
        <location evidence="2">Spindle pole</location>
    </subcellularLocation>
    <subcellularLocation>
        <location evidence="1">Nucleus</location>
    </subcellularLocation>
</comment>
<keyword evidence="10" id="KW-0862">Zinc</keyword>
<feature type="repeat" description="WD" evidence="14">
    <location>
        <begin position="711"/>
        <end position="744"/>
    </location>
</feature>
<dbReference type="GO" id="GO:0045596">
    <property type="term" value="P:negative regulation of cell differentiation"/>
    <property type="evidence" value="ECO:0007669"/>
    <property type="project" value="UniProtKB-ARBA"/>
</dbReference>
<keyword evidence="4" id="KW-0963">Cytoplasm</keyword>
<feature type="compositionally biased region" description="Polar residues" evidence="15">
    <location>
        <begin position="1043"/>
        <end position="1052"/>
    </location>
</feature>
<dbReference type="Pfam" id="PF24795">
    <property type="entry name" value="WDR62-MABP1_CC"/>
    <property type="match status" value="1"/>
</dbReference>
<sequence>MAALGPGGYARNDTVEKLPSVMAGVPARRAQSSPPPAPPLCLRRRTRLPAAPEDTVQNRVSLEKVLGITAQNSSGLTCDPSTGHVAYLAGCVVVILNPKENKQQHILNTARKSLSALAFSPDGKYIVTGENGHRPAVRIWDVEEKSQVAEMLGHKYGVACVAFSPNMKHIVSMGYQHDMVLNVWDWKKDILVASNKVSCRVIALSFSEDSSYFVTVGNRHVRFWFLEVSTEAKVTGTVPLVGRSGILGELHDNVFCGVACGRGQMAGSTFCVSYSGLLCQFNEKRVLEKWINLKVSLSSCLCVSQELIFCGCTDGIVRIFQAHSLQYLTNLPKPHYLGVDVAQGLEPSFLFHRKAEATYPDTVALTFDPMHQWLSCVYKDHSIYIWDVRDINQVGKVWSELFHSSYVWNVEVYPEFEDQRACLPSGSFLTCSSDNTIRFWNMDSNPDSHWQKNIFSNTLLKVVYVENDIQHLQDMSHFPDRGSENAMPVDVKAGVRVMQVSPDGQHLASGDRSGNLRIHELHFMDELVKVEAHDAEVLCLEYSKPETGLTLLASASRDRLIHVLNVEKNYNLEQTLDDHSSSITAIKFTGNRDIQMISCGADKSIYFRSAQRASDGLHFVRTHHVAEKTTLYDMDIDITQKYVAVACQDRNVRVYNTMNGKQKKCYKGSQGDDGSLLKVHVDPSGTFLATSCSDKSISVIDFYSGECVAKMFGHSEIVTGMKFTYDCRHLITVSGDSCVFIWHLGPEITNCMKQHLLEIDHREQQQNTKDGKWSGHPRQEIYASVPSEICSLSPGEQTEDELEEECESEELLKTPSKESLDPDPQCLLTNGKLPLWAKRLLGDDDAADSTAFHAKRSYQPHGRWAERADQEPLKTILDARDLDCYFTPMKPESLEDSVLDAMESQRLAGLLTESESPQEDGCGHPSLSPPQQGSPEASELITCPLETEVTVTGMDSEYCAEEVVEACGDQQGDPFLPVPSIGSKDRSPPEDSGESEADLECSFTTIHSSPPQPDTEPQFDTMPPIPGCPGTAGELPRPEVPDISNSSLPQTPEQEKFLRHHFETLTDAQPEELFLGSLRDLKAPETEDDFFNPRLSISAQFLSRLQKTSRFPHAFPSRLPQHLVKSSEVRLTDLRGEPPTVGAGSTSPVRTNVVPGGKAEETLEVWSPLSPCLTGLVPCIPSSSALPTDKKPPAPTALPAAGLAQVLHTPTTCSHMEATASSHAKMSRSISLEELASLSQELQAVTTTVTHSSDSEGREPALPSRGNHEARASLKLSLSSICDRLLLPPPQLEPPTTCVWSQEPVDTERDVTVTTDGFPAHSPADGIASRLHKSAFLPRFLAPVRLDTPVLPNSPPLPEARPRVLGSIASLREPTPEVPSPVQDCPGHWEDPRAPTSFLPPDPLELSNVGTIVHRLQAAFQEALDLYHLSHLGSILSCCTSSEDLGLVFPWRLESALGNLAEEKREEWQDPRQRSRRPQPPNWDHLPDQLRGDAYVPDCSNLGGPPAHRTSGLGDSWAAPSQGTLTATPSSPRTLGCPLCPKTFPLQRMLTRHLKCHSPARRHVCHCCGKGFHDAFDLKRHMRTHTGIRPFRCGACGKAFTQRCSLEAHLAKVHGQPASYAYRERREKLHVCEDCGFTSSQPDAFARHRALHRAA</sequence>
<dbReference type="InterPro" id="IPR056364">
    <property type="entry name" value="WDR62-MABP1_CC"/>
</dbReference>
<evidence type="ECO:0000256" key="14">
    <source>
        <dbReference type="PROSITE-ProRule" id="PRU00221"/>
    </source>
</evidence>
<dbReference type="SUPFAM" id="SSF50978">
    <property type="entry name" value="WD40 repeat-like"/>
    <property type="match status" value="1"/>
</dbReference>
<evidence type="ECO:0000256" key="7">
    <source>
        <dbReference type="ARBA" id="ARBA00022723"/>
    </source>
</evidence>
<dbReference type="SMART" id="SM00355">
    <property type="entry name" value="ZnF_C2H2"/>
    <property type="match status" value="4"/>
</dbReference>
<evidence type="ECO:0000256" key="5">
    <source>
        <dbReference type="ARBA" id="ARBA00022553"/>
    </source>
</evidence>
<evidence type="ECO:0000256" key="3">
    <source>
        <dbReference type="ARBA" id="ARBA00006991"/>
    </source>
</evidence>
<evidence type="ECO:0000256" key="9">
    <source>
        <dbReference type="ARBA" id="ARBA00022771"/>
    </source>
</evidence>
<evidence type="ECO:0000313" key="17">
    <source>
        <dbReference type="Ensembl" id="ENSBTAP00000077606.1"/>
    </source>
</evidence>
<evidence type="ECO:0000256" key="8">
    <source>
        <dbReference type="ARBA" id="ARBA00022737"/>
    </source>
</evidence>
<dbReference type="PROSITE" id="PS50157">
    <property type="entry name" value="ZINC_FINGER_C2H2_2"/>
    <property type="match status" value="3"/>
</dbReference>
<dbReference type="Gene3D" id="2.130.10.10">
    <property type="entry name" value="YVTN repeat-like/Quinoprotein amine dehydrogenase"/>
    <property type="match status" value="3"/>
</dbReference>
<dbReference type="Ensembl" id="ENSBTAT00000091781.2">
    <property type="protein sequence ID" value="ENSBTAP00000077606.1"/>
    <property type="gene ID" value="ENSBTAG00000058132.2"/>
</dbReference>
<evidence type="ECO:0000256" key="12">
    <source>
        <dbReference type="ARBA" id="ARBA00023242"/>
    </source>
</evidence>
<evidence type="ECO:0000256" key="2">
    <source>
        <dbReference type="ARBA" id="ARBA00004647"/>
    </source>
</evidence>
<dbReference type="InterPro" id="IPR013087">
    <property type="entry name" value="Znf_C2H2_type"/>
</dbReference>
<dbReference type="GO" id="GO:0005829">
    <property type="term" value="C:cytosol"/>
    <property type="evidence" value="ECO:0007669"/>
    <property type="project" value="Ensembl"/>
</dbReference>
<accession>A0AAA9S2T5</accession>
<dbReference type="Pfam" id="PF24780">
    <property type="entry name" value="WD40_MABP1-WDR62_1st"/>
    <property type="match status" value="1"/>
</dbReference>
<dbReference type="InterPro" id="IPR036322">
    <property type="entry name" value="WD40_repeat_dom_sf"/>
</dbReference>
<dbReference type="GlyGen" id="A0AAA9S2T5">
    <property type="glycosylation" value="3 sites"/>
</dbReference>
<evidence type="ECO:0000256" key="10">
    <source>
        <dbReference type="ARBA" id="ARBA00022833"/>
    </source>
</evidence>
<keyword evidence="12" id="KW-0539">Nucleus</keyword>
<reference evidence="17" key="1">
    <citation type="submission" date="2018-03" db="EMBL/GenBank/DDBJ databases">
        <title>ARS-UCD1.2.</title>
        <authorList>
            <person name="Rosen B.D."/>
            <person name="Bickhart D.M."/>
            <person name="Koren S."/>
            <person name="Schnabel R.D."/>
            <person name="Hall R."/>
            <person name="Zimin A."/>
            <person name="Dreischer C."/>
            <person name="Schultheiss S."/>
            <person name="Schroeder S.G."/>
            <person name="Elsik C.G."/>
            <person name="Couldrey C."/>
            <person name="Liu G.E."/>
            <person name="Van Tassell C.P."/>
            <person name="Phillippy A.M."/>
            <person name="Smith T.P.L."/>
            <person name="Medrano J.F."/>
        </authorList>
    </citation>
    <scope>NUCLEOTIDE SEQUENCE [LARGE SCALE GENOMIC DNA]</scope>
    <source>
        <strain evidence="17">Hereford</strain>
    </source>
</reference>
<feature type="domain" description="C2H2-type" evidence="16">
    <location>
        <begin position="1563"/>
        <end position="1590"/>
    </location>
</feature>
<name>A0AAA9S2T5_BOVIN</name>
<feature type="domain" description="C2H2-type" evidence="16">
    <location>
        <begin position="1535"/>
        <end position="1562"/>
    </location>
</feature>
<keyword evidence="11" id="KW-0206">Cytoskeleton</keyword>
<dbReference type="GeneTree" id="ENSGT00940000160719"/>
<dbReference type="FunFam" id="3.30.160.60:FF:000452">
    <property type="entry name" value="Transcription factor Ovo-like 2"/>
    <property type="match status" value="1"/>
</dbReference>
<dbReference type="SUPFAM" id="SSF50998">
    <property type="entry name" value="Quinoprotein alcohol dehydrogenase-like"/>
    <property type="match status" value="1"/>
</dbReference>
<dbReference type="InterPro" id="IPR001680">
    <property type="entry name" value="WD40_rpt"/>
</dbReference>
<reference evidence="17" key="2">
    <citation type="submission" date="2025-08" db="UniProtKB">
        <authorList>
            <consortium name="Ensembl"/>
        </authorList>
    </citation>
    <scope>IDENTIFICATION</scope>
    <source>
        <strain evidence="17">Hereford</strain>
    </source>
</reference>
<protein>
    <submittedName>
        <fullName evidence="17">WD repeat domain 62</fullName>
    </submittedName>
</protein>
<reference evidence="17" key="3">
    <citation type="submission" date="2025-09" db="UniProtKB">
        <authorList>
            <consortium name="Ensembl"/>
        </authorList>
    </citation>
    <scope>IDENTIFICATION</scope>
    <source>
        <strain evidence="17">Hereford</strain>
    </source>
</reference>
<evidence type="ECO:0000256" key="13">
    <source>
        <dbReference type="PROSITE-ProRule" id="PRU00042"/>
    </source>
</evidence>
<dbReference type="Proteomes" id="UP000009136">
    <property type="component" value="Chromosome 18"/>
</dbReference>
<dbReference type="PROSITE" id="PS00028">
    <property type="entry name" value="ZINC_FINGER_C2H2_1"/>
    <property type="match status" value="3"/>
</dbReference>
<proteinExistence type="inferred from homology"/>
<dbReference type="PANTHER" id="PTHR45589">
    <property type="entry name" value="WD REPEAT DOMAIN 62, ISOFORM G"/>
    <property type="match status" value="1"/>
</dbReference>
<feature type="region of interest" description="Disordered" evidence="15">
    <location>
        <begin position="969"/>
        <end position="1052"/>
    </location>
</feature>
<evidence type="ECO:0000256" key="1">
    <source>
        <dbReference type="ARBA" id="ARBA00004123"/>
    </source>
</evidence>
<keyword evidence="18" id="KW-1185">Reference proteome</keyword>
<dbReference type="GO" id="GO:0009968">
    <property type="term" value="P:negative regulation of signal transduction"/>
    <property type="evidence" value="ECO:0007669"/>
    <property type="project" value="UniProtKB-ARBA"/>
</dbReference>
<keyword evidence="9 13" id="KW-0863">Zinc-finger</keyword>
<feature type="region of interest" description="Disordered" evidence="15">
    <location>
        <begin position="913"/>
        <end position="938"/>
    </location>
</feature>
<dbReference type="GO" id="GO:0045616">
    <property type="term" value="P:regulation of keratinocyte differentiation"/>
    <property type="evidence" value="ECO:0007669"/>
    <property type="project" value="UniProtKB-ARBA"/>
</dbReference>
<dbReference type="GO" id="GO:0003677">
    <property type="term" value="F:DNA binding"/>
    <property type="evidence" value="ECO:0007669"/>
    <property type="project" value="UniProtKB-ARBA"/>
</dbReference>
<feature type="domain" description="C2H2-type" evidence="16">
    <location>
        <begin position="1591"/>
        <end position="1619"/>
    </location>
</feature>
<feature type="region of interest" description="Disordered" evidence="15">
    <location>
        <begin position="1244"/>
        <end position="1270"/>
    </location>
</feature>
<dbReference type="PROSITE" id="PS50294">
    <property type="entry name" value="WD_REPEATS_REGION"/>
    <property type="match status" value="1"/>
</dbReference>
<dbReference type="GO" id="GO:0010837">
    <property type="term" value="P:regulation of keratinocyte proliferation"/>
    <property type="evidence" value="ECO:0007669"/>
    <property type="project" value="UniProtKB-ARBA"/>
</dbReference>
<feature type="compositionally biased region" description="Basic and acidic residues" evidence="15">
    <location>
        <begin position="1463"/>
        <end position="1473"/>
    </location>
</feature>
<organism evidence="17 18">
    <name type="scientific">Bos taurus</name>
    <name type="common">Bovine</name>
    <dbReference type="NCBI Taxonomy" id="9913"/>
    <lineage>
        <taxon>Eukaryota</taxon>
        <taxon>Metazoa</taxon>
        <taxon>Chordata</taxon>
        <taxon>Craniata</taxon>
        <taxon>Vertebrata</taxon>
        <taxon>Euteleostomi</taxon>
        <taxon>Mammalia</taxon>
        <taxon>Eutheria</taxon>
        <taxon>Laurasiatheria</taxon>
        <taxon>Artiodactyla</taxon>
        <taxon>Ruminantia</taxon>
        <taxon>Pecora</taxon>
        <taxon>Bovidae</taxon>
        <taxon>Bovinae</taxon>
        <taxon>Bos</taxon>
    </lineage>
</organism>
<dbReference type="GO" id="GO:0007052">
    <property type="term" value="P:mitotic spindle organization"/>
    <property type="evidence" value="ECO:0007669"/>
    <property type="project" value="Ensembl"/>
</dbReference>
<evidence type="ECO:0000256" key="6">
    <source>
        <dbReference type="ARBA" id="ARBA00022574"/>
    </source>
</evidence>
<keyword evidence="5" id="KW-0597">Phosphoprotein</keyword>
<dbReference type="FunFam" id="2.130.10.10:FF:000046">
    <property type="entry name" value="WD repeat-containing protein 62 isoform 1"/>
    <property type="match status" value="1"/>
</dbReference>
<dbReference type="InterPro" id="IPR056161">
    <property type="entry name" value="WD40_MABP1-WDR62_1st"/>
</dbReference>
<evidence type="ECO:0000256" key="4">
    <source>
        <dbReference type="ARBA" id="ARBA00022490"/>
    </source>
</evidence>
<evidence type="ECO:0000256" key="15">
    <source>
        <dbReference type="SAM" id="MobiDB-lite"/>
    </source>
</evidence>
<evidence type="ECO:0000259" key="16">
    <source>
        <dbReference type="PROSITE" id="PS50157"/>
    </source>
</evidence>
<dbReference type="GO" id="GO:0007099">
    <property type="term" value="P:centriole replication"/>
    <property type="evidence" value="ECO:0007669"/>
    <property type="project" value="Ensembl"/>
</dbReference>
<keyword evidence="6 14" id="KW-0853">WD repeat</keyword>
<keyword evidence="7" id="KW-0479">Metal-binding</keyword>